<dbReference type="EMBL" id="LAYJ01000053">
    <property type="protein sequence ID" value="KKI51903.1"/>
    <property type="molecule type" value="Genomic_DNA"/>
</dbReference>
<dbReference type="InterPro" id="IPR000477">
    <property type="entry name" value="RT_dom"/>
</dbReference>
<comment type="caution">
    <text evidence="2">The sequence shown here is derived from an EMBL/GenBank/DDBJ whole genome shotgun (WGS) entry which is preliminary data.</text>
</comment>
<dbReference type="InterPro" id="IPR051083">
    <property type="entry name" value="GrpII_Intron_Splice-Mob/Def"/>
</dbReference>
<evidence type="ECO:0000313" key="3">
    <source>
        <dbReference type="Proteomes" id="UP000034076"/>
    </source>
</evidence>
<dbReference type="PROSITE" id="PS50878">
    <property type="entry name" value="RT_POL"/>
    <property type="match status" value="1"/>
</dbReference>
<accession>A0A0M2NIA1</accession>
<reference evidence="2 3" key="1">
    <citation type="submission" date="2015-04" db="EMBL/GenBank/DDBJ databases">
        <title>Draft genome sequence of bacteremic isolate Catabacter hongkongensis type strain HKU16T.</title>
        <authorList>
            <person name="Lau S.K."/>
            <person name="Teng J.L."/>
            <person name="Huang Y."/>
            <person name="Curreem S.O."/>
            <person name="Tsui S.K."/>
            <person name="Woo P.C."/>
        </authorList>
    </citation>
    <scope>NUCLEOTIDE SEQUENCE [LARGE SCALE GENOMIC DNA]</scope>
    <source>
        <strain evidence="2 3">HKU16</strain>
    </source>
</reference>
<dbReference type="InterPro" id="IPR025960">
    <property type="entry name" value="RVT_N"/>
</dbReference>
<dbReference type="Proteomes" id="UP000034076">
    <property type="component" value="Unassembled WGS sequence"/>
</dbReference>
<protein>
    <submittedName>
        <fullName evidence="2">Retron-type RNA-directed DNA polymerase</fullName>
        <ecNumber evidence="2">2.7.7.49</ecNumber>
    </submittedName>
</protein>
<keyword evidence="2" id="KW-0808">Transferase</keyword>
<dbReference type="EC" id="2.7.7.49" evidence="2"/>
<evidence type="ECO:0000313" key="2">
    <source>
        <dbReference type="EMBL" id="KKI51903.1"/>
    </source>
</evidence>
<keyword evidence="2" id="KW-0695">RNA-directed DNA polymerase</keyword>
<dbReference type="InterPro" id="IPR030931">
    <property type="entry name" value="Group_II_RT_mat"/>
</dbReference>
<dbReference type="PANTHER" id="PTHR34047:SF10">
    <property type="entry name" value="GROUP II INTRON-ASSOCIATED OPEN READING FRAME"/>
    <property type="match status" value="1"/>
</dbReference>
<dbReference type="AlphaFoldDB" id="A0A0M2NIA1"/>
<name>A0A0M2NIA1_9FIRM</name>
<evidence type="ECO:0000259" key="1">
    <source>
        <dbReference type="PROSITE" id="PS50878"/>
    </source>
</evidence>
<dbReference type="GO" id="GO:0003964">
    <property type="term" value="F:RNA-directed DNA polymerase activity"/>
    <property type="evidence" value="ECO:0007669"/>
    <property type="project" value="UniProtKB-KW"/>
</dbReference>
<organism evidence="2 3">
    <name type="scientific">Christensenella hongkongensis</name>
    <dbReference type="NCBI Taxonomy" id="270498"/>
    <lineage>
        <taxon>Bacteria</taxon>
        <taxon>Bacillati</taxon>
        <taxon>Bacillota</taxon>
        <taxon>Clostridia</taxon>
        <taxon>Christensenellales</taxon>
        <taxon>Christensenellaceae</taxon>
        <taxon>Christensenella</taxon>
    </lineage>
</organism>
<dbReference type="STRING" id="270498.CHK_0586"/>
<dbReference type="Pfam" id="PF00078">
    <property type="entry name" value="RVT_1"/>
    <property type="match status" value="1"/>
</dbReference>
<keyword evidence="2" id="KW-0548">Nucleotidyltransferase</keyword>
<dbReference type="InterPro" id="IPR043502">
    <property type="entry name" value="DNA/RNA_pol_sf"/>
</dbReference>
<dbReference type="NCBIfam" id="TIGR04416">
    <property type="entry name" value="group_II_RT_mat"/>
    <property type="match status" value="1"/>
</dbReference>
<dbReference type="CDD" id="cd01651">
    <property type="entry name" value="RT_G2_intron"/>
    <property type="match status" value="1"/>
</dbReference>
<gene>
    <name evidence="2" type="ORF">CHK_0586</name>
</gene>
<dbReference type="InterPro" id="IPR013597">
    <property type="entry name" value="Mat_intron_G2"/>
</dbReference>
<proteinExistence type="predicted"/>
<sequence>MELAWESIDWTKCEAEVKKLQERIVKARKEGRHGKVKALQWTLTHSFSAKAIAIKRVTTNEGKKTAGVDGIIWSTDKEKVEAILELKRKGYKPQPLRRVFIKKSNGKLRPLGIPTMKDRAMQALYLLALEPIAEMTADPHSYGFRKGRCCQDAIQQCHTILSHGYSPQWVLEGDIKGCFDHISHEWLLGNIPTDTKILEQWLKCGVIFNGELYRTEEGTMQGGIISPALANMALDGIQAMLAQRYKRHSRNGKLYSPMVNMVRYADDFIITSADRDVLEKEIKPMLVEFLAARGLELSEEKTVVTHIDDGFDFLGFNIRKFKETLLTQPSKKSTKRFLDGIRHTIDSNKSCTQETLIRLLNPKITGWANYYRCGASSKTFQKVDHQIFCKLWQWAKRRHPKKGKRWIANKYFHYYKGQNWRFLVKLDKNGKEDIFPLKLAFDTKIIRHQKIVSKANPFDREWKSYFEERMTYKMLLSLKGRKSLMYMWKKQDKKCPLCGQPITAETQWNVREEKADGRTVRLLVHAKCYKENR</sequence>
<dbReference type="PANTHER" id="PTHR34047">
    <property type="entry name" value="NUCLEAR INTRON MATURASE 1, MITOCHONDRIAL-RELATED"/>
    <property type="match status" value="1"/>
</dbReference>
<feature type="domain" description="Reverse transcriptase" evidence="1">
    <location>
        <begin position="82"/>
        <end position="318"/>
    </location>
</feature>
<keyword evidence="3" id="KW-1185">Reference proteome</keyword>
<dbReference type="Pfam" id="PF13655">
    <property type="entry name" value="RVT_N"/>
    <property type="match status" value="1"/>
</dbReference>
<dbReference type="SUPFAM" id="SSF56672">
    <property type="entry name" value="DNA/RNA polymerases"/>
    <property type="match status" value="1"/>
</dbReference>
<dbReference type="PATRIC" id="fig|270498.16.peg.250"/>
<dbReference type="Pfam" id="PF08388">
    <property type="entry name" value="GIIM"/>
    <property type="match status" value="1"/>
</dbReference>